<feature type="transmembrane region" description="Helical" evidence="1">
    <location>
        <begin position="143"/>
        <end position="165"/>
    </location>
</feature>
<dbReference type="EMBL" id="RVVJ01000036">
    <property type="protein sequence ID" value="MML56177.1"/>
    <property type="molecule type" value="Genomic_DNA"/>
</dbReference>
<feature type="transmembrane region" description="Helical" evidence="1">
    <location>
        <begin position="249"/>
        <end position="277"/>
    </location>
</feature>
<feature type="transmembrane region" description="Helical" evidence="1">
    <location>
        <begin position="112"/>
        <end position="131"/>
    </location>
</feature>
<sequence>MKIKVMRTVIRMIGAGIPSDRIFISWHVNMMVASGEYLADSAGAEVSPKNIANFTNYTTDMPGAHMTRKTRKINTSLSSCNNNEERIKLLSETREILDYFYANTSNSRISPWFFASGMILSSLIIFAYYYIKNNKITSFPDNQIILMFMLTPVLLFLLSAFFHLIKIKQFGRVDDIIIQKCKDRSEWSVPALRISLGLISSVQESYEKRLGIFKLICGAFTFIIALSINRITDKDTLIFFRDIIVSDTYITNTFLFIITCISSISVYAYVECAFLIYHINICSKIKSSIGLLTSVSDDKLPE</sequence>
<comment type="caution">
    <text evidence="2">The sequence shown here is derived from an EMBL/GenBank/DDBJ whole genome shotgun (WGS) entry which is preliminary data.</text>
</comment>
<accession>A0A403QNE1</accession>
<keyword evidence="1" id="KW-0812">Transmembrane</keyword>
<keyword evidence="1" id="KW-1133">Transmembrane helix</keyword>
<dbReference type="AlphaFoldDB" id="A0A403QNE1"/>
<proteinExistence type="predicted"/>
<feature type="transmembrane region" description="Helical" evidence="1">
    <location>
        <begin position="210"/>
        <end position="229"/>
    </location>
</feature>
<keyword evidence="1" id="KW-0472">Membrane</keyword>
<organism evidence="2">
    <name type="scientific">Salmonella enterica I</name>
    <dbReference type="NCBI Taxonomy" id="59201"/>
    <lineage>
        <taxon>Bacteria</taxon>
        <taxon>Pseudomonadati</taxon>
        <taxon>Pseudomonadota</taxon>
        <taxon>Gammaproteobacteria</taxon>
        <taxon>Enterobacterales</taxon>
        <taxon>Enterobacteriaceae</taxon>
        <taxon>Salmonella</taxon>
    </lineage>
</organism>
<name>A0A403QNE1_SALET</name>
<protein>
    <submittedName>
        <fullName evidence="2">Uncharacterized protein</fullName>
    </submittedName>
</protein>
<evidence type="ECO:0000313" key="2">
    <source>
        <dbReference type="EMBL" id="MML56177.1"/>
    </source>
</evidence>
<dbReference type="Proteomes" id="UP000885348">
    <property type="component" value="Unassembled WGS sequence"/>
</dbReference>
<evidence type="ECO:0000256" key="1">
    <source>
        <dbReference type="SAM" id="Phobius"/>
    </source>
</evidence>
<reference evidence="2" key="1">
    <citation type="submission" date="2018-09" db="EMBL/GenBank/DDBJ databases">
        <authorList>
            <person name="Ashton P.M."/>
            <person name="Dallman T."/>
            <person name="Nair S."/>
            <person name="De Pinna E."/>
            <person name="Peters T."/>
            <person name="Grant K."/>
        </authorList>
    </citation>
    <scope>NUCLEOTIDE SEQUENCE [LARGE SCALE GENOMIC DNA]</scope>
    <source>
        <strain evidence="2">598938</strain>
    </source>
</reference>
<gene>
    <name evidence="2" type="ORF">D7N80_23435</name>
</gene>